<organism evidence="2 3">
    <name type="scientific">Tilletiopsis washingtonensis</name>
    <dbReference type="NCBI Taxonomy" id="58919"/>
    <lineage>
        <taxon>Eukaryota</taxon>
        <taxon>Fungi</taxon>
        <taxon>Dikarya</taxon>
        <taxon>Basidiomycota</taxon>
        <taxon>Ustilaginomycotina</taxon>
        <taxon>Exobasidiomycetes</taxon>
        <taxon>Entylomatales</taxon>
        <taxon>Entylomatales incertae sedis</taxon>
        <taxon>Tilletiopsis</taxon>
    </lineage>
</organism>
<dbReference type="Proteomes" id="UP000245946">
    <property type="component" value="Unassembled WGS sequence"/>
</dbReference>
<reference evidence="2 3" key="1">
    <citation type="journal article" date="2018" name="Mol. Biol. Evol.">
        <title>Broad Genomic Sampling Reveals a Smut Pathogenic Ancestry of the Fungal Clade Ustilaginomycotina.</title>
        <authorList>
            <person name="Kijpornyongpan T."/>
            <person name="Mondo S.J."/>
            <person name="Barry K."/>
            <person name="Sandor L."/>
            <person name="Lee J."/>
            <person name="Lipzen A."/>
            <person name="Pangilinan J."/>
            <person name="LaButti K."/>
            <person name="Hainaut M."/>
            <person name="Henrissat B."/>
            <person name="Grigoriev I.V."/>
            <person name="Spatafora J.W."/>
            <person name="Aime M.C."/>
        </authorList>
    </citation>
    <scope>NUCLEOTIDE SEQUENCE [LARGE SCALE GENOMIC DNA]</scope>
    <source>
        <strain evidence="2 3">MCA 4186</strain>
    </source>
</reference>
<evidence type="ECO:0000313" key="3">
    <source>
        <dbReference type="Proteomes" id="UP000245946"/>
    </source>
</evidence>
<keyword evidence="3" id="KW-1185">Reference proteome</keyword>
<name>A0A316Z4P3_9BASI</name>
<evidence type="ECO:0000313" key="2">
    <source>
        <dbReference type="EMBL" id="PWN96737.1"/>
    </source>
</evidence>
<dbReference type="GeneID" id="37270458"/>
<dbReference type="AlphaFoldDB" id="A0A316Z4P3"/>
<sequence>MQLSSFSPSAKPVATAWPRAPPAADKQPRFSLSQELPARPAAPLPPMQERPVKRAHSAPVVRWWSRGMQVAVHIITADTSEAARPAAPSLSGRAAIEKRGHKRSFSTSSERSRPAVASGSRATSAPSSDHGRPVVSRRSPAVAARHLAVPMSTLASDDARPSQLRRTQLLVRRGAELVPAGPRSGVVAQRCPHERGGRCPLRLSRTAATLSSAIAPKQSHAPLDAAGRRRDVAAKTRLERQRPDGHLRSSFYYSSASSSDTRRSWYETI</sequence>
<accession>A0A316Z4P3</accession>
<feature type="region of interest" description="Disordered" evidence="1">
    <location>
        <begin position="81"/>
        <end position="141"/>
    </location>
</feature>
<dbReference type="EMBL" id="KZ819298">
    <property type="protein sequence ID" value="PWN96737.1"/>
    <property type="molecule type" value="Genomic_DNA"/>
</dbReference>
<protein>
    <submittedName>
        <fullName evidence="2">Uncharacterized protein</fullName>
    </submittedName>
</protein>
<evidence type="ECO:0000256" key="1">
    <source>
        <dbReference type="SAM" id="MobiDB-lite"/>
    </source>
</evidence>
<proteinExistence type="predicted"/>
<feature type="region of interest" description="Disordered" evidence="1">
    <location>
        <begin position="1"/>
        <end position="54"/>
    </location>
</feature>
<dbReference type="RefSeq" id="XP_025597016.1">
    <property type="nucleotide sequence ID" value="XM_025742914.1"/>
</dbReference>
<gene>
    <name evidence="2" type="ORF">FA09DRAFT_331198</name>
</gene>